<keyword evidence="7 9" id="KW-0472">Membrane</keyword>
<feature type="transmembrane region" description="Helical" evidence="9">
    <location>
        <begin position="127"/>
        <end position="149"/>
    </location>
</feature>
<evidence type="ECO:0000256" key="8">
    <source>
        <dbReference type="ARBA" id="ARBA00025800"/>
    </source>
</evidence>
<evidence type="ECO:0000256" key="7">
    <source>
        <dbReference type="ARBA" id="ARBA00023136"/>
    </source>
</evidence>
<evidence type="ECO:0000256" key="6">
    <source>
        <dbReference type="ARBA" id="ARBA00022989"/>
    </source>
</evidence>
<dbReference type="EnsemblMetazoa" id="XM_003391504.3">
    <property type="protein sequence ID" value="XP_003391552.2"/>
    <property type="gene ID" value="LOC100636810"/>
</dbReference>
<dbReference type="GO" id="GO:0005737">
    <property type="term" value="C:cytoplasm"/>
    <property type="evidence" value="ECO:0007669"/>
    <property type="project" value="UniProtKB-ARBA"/>
</dbReference>
<keyword evidence="6 9" id="KW-1133">Transmembrane helix</keyword>
<keyword evidence="4 9" id="KW-0812">Transmembrane</keyword>
<dbReference type="Proteomes" id="UP000007879">
    <property type="component" value="Unassembled WGS sequence"/>
</dbReference>
<dbReference type="GeneID" id="100636810"/>
<protein>
    <recommendedName>
        <fullName evidence="9">Vesicle transport protein</fullName>
    </recommendedName>
</protein>
<accession>A0AAN0IJL7</accession>
<dbReference type="Pfam" id="PF04178">
    <property type="entry name" value="Got1"/>
    <property type="match status" value="1"/>
</dbReference>
<feature type="transmembrane region" description="Helical" evidence="9">
    <location>
        <begin position="96"/>
        <end position="121"/>
    </location>
</feature>
<evidence type="ECO:0000256" key="1">
    <source>
        <dbReference type="ARBA" id="ARBA00003566"/>
    </source>
</evidence>
<dbReference type="RefSeq" id="XP_003391552.2">
    <property type="nucleotide sequence ID" value="XM_003391504.3"/>
</dbReference>
<evidence type="ECO:0000256" key="3">
    <source>
        <dbReference type="ARBA" id="ARBA00022448"/>
    </source>
</evidence>
<reference evidence="10" key="2">
    <citation type="submission" date="2024-06" db="UniProtKB">
        <authorList>
            <consortium name="EnsemblMetazoa"/>
        </authorList>
    </citation>
    <scope>IDENTIFICATION</scope>
</reference>
<dbReference type="PANTHER" id="PTHR23137:SF36">
    <property type="entry name" value="VESICLE TRANSPORT PROTEIN SFT2C"/>
    <property type="match status" value="1"/>
</dbReference>
<keyword evidence="5 9" id="KW-0653">Protein transport</keyword>
<keyword evidence="3 9" id="KW-0813">Transport</keyword>
<feature type="transmembrane region" description="Helical" evidence="9">
    <location>
        <begin position="161"/>
        <end position="179"/>
    </location>
</feature>
<proteinExistence type="inferred from homology"/>
<evidence type="ECO:0000256" key="4">
    <source>
        <dbReference type="ARBA" id="ARBA00022692"/>
    </source>
</evidence>
<comment type="function">
    <text evidence="1 9">May be involved in fusion of retrograde transport vesicles derived from an endocytic compartment with the Golgi complex.</text>
</comment>
<evidence type="ECO:0000256" key="2">
    <source>
        <dbReference type="ARBA" id="ARBA00004141"/>
    </source>
</evidence>
<dbReference type="AlphaFoldDB" id="A0AAN0IJL7"/>
<reference evidence="11" key="1">
    <citation type="journal article" date="2010" name="Nature">
        <title>The Amphimedon queenslandica genome and the evolution of animal complexity.</title>
        <authorList>
            <person name="Srivastava M."/>
            <person name="Simakov O."/>
            <person name="Chapman J."/>
            <person name="Fahey B."/>
            <person name="Gauthier M.E."/>
            <person name="Mitros T."/>
            <person name="Richards G.S."/>
            <person name="Conaco C."/>
            <person name="Dacre M."/>
            <person name="Hellsten U."/>
            <person name="Larroux C."/>
            <person name="Putnam N.H."/>
            <person name="Stanke M."/>
            <person name="Adamska M."/>
            <person name="Darling A."/>
            <person name="Degnan S.M."/>
            <person name="Oakley T.H."/>
            <person name="Plachetzki D.C."/>
            <person name="Zhai Y."/>
            <person name="Adamski M."/>
            <person name="Calcino A."/>
            <person name="Cummins S.F."/>
            <person name="Goodstein D.M."/>
            <person name="Harris C."/>
            <person name="Jackson D.J."/>
            <person name="Leys S.P."/>
            <person name="Shu S."/>
            <person name="Woodcroft B.J."/>
            <person name="Vervoort M."/>
            <person name="Kosik K.S."/>
            <person name="Manning G."/>
            <person name="Degnan B.M."/>
            <person name="Rokhsar D.S."/>
        </authorList>
    </citation>
    <scope>NUCLEOTIDE SEQUENCE [LARGE SCALE GENOMIC DNA]</scope>
</reference>
<dbReference type="InterPro" id="IPR011691">
    <property type="entry name" value="Vesicle_transpt_SFT2"/>
</dbReference>
<dbReference type="GO" id="GO:0015031">
    <property type="term" value="P:protein transport"/>
    <property type="evidence" value="ECO:0007669"/>
    <property type="project" value="UniProtKB-KW"/>
</dbReference>
<dbReference type="InterPro" id="IPR007305">
    <property type="entry name" value="Vesicle_transpt_Got1/SFT2"/>
</dbReference>
<dbReference type="GO" id="GO:0012505">
    <property type="term" value="C:endomembrane system"/>
    <property type="evidence" value="ECO:0007669"/>
    <property type="project" value="UniProtKB-ARBA"/>
</dbReference>
<dbReference type="GO" id="GO:0016192">
    <property type="term" value="P:vesicle-mediated transport"/>
    <property type="evidence" value="ECO:0007669"/>
    <property type="project" value="InterPro"/>
</dbReference>
<dbReference type="GO" id="GO:0016020">
    <property type="term" value="C:membrane"/>
    <property type="evidence" value="ECO:0007669"/>
    <property type="project" value="UniProtKB-SubCell"/>
</dbReference>
<evidence type="ECO:0000313" key="10">
    <source>
        <dbReference type="EnsemblMetazoa" id="XP_003391552.2"/>
    </source>
</evidence>
<comment type="subcellular location">
    <subcellularLocation>
        <location evidence="2 9">Membrane</location>
        <topology evidence="2 9">Multi-pass membrane protein</topology>
    </subcellularLocation>
</comment>
<sequence>MKIAPSHRYFYSIICFTFHDTTKKHRHFNFYCGRGFKMSHSFKKVWQHYKMEGKSNSIARALSSLWGGNGSSNLESGQTDSIGSGSAFGLSKKERIVGFFLCLGLGILCFALALALTPMILLKSRKFAALFTMGSLFSLGSFSFLWGPWSHLKHLLSRDRLPFTAVYVGTIIATLYFALGVHSTILTLFCAALQILALIWFLVSYIPGGTTGLSFMLKLFSGLCTRTVSQAIDA</sequence>
<organism evidence="10 11">
    <name type="scientific">Amphimedon queenslandica</name>
    <name type="common">Sponge</name>
    <dbReference type="NCBI Taxonomy" id="400682"/>
    <lineage>
        <taxon>Eukaryota</taxon>
        <taxon>Metazoa</taxon>
        <taxon>Porifera</taxon>
        <taxon>Demospongiae</taxon>
        <taxon>Heteroscleromorpha</taxon>
        <taxon>Haplosclerida</taxon>
        <taxon>Niphatidae</taxon>
        <taxon>Amphimedon</taxon>
    </lineage>
</organism>
<comment type="similarity">
    <text evidence="8 9">Belongs to the SFT2 family.</text>
</comment>
<feature type="transmembrane region" description="Helical" evidence="9">
    <location>
        <begin position="185"/>
        <end position="206"/>
    </location>
</feature>
<evidence type="ECO:0000256" key="9">
    <source>
        <dbReference type="RuleBase" id="RU363111"/>
    </source>
</evidence>
<dbReference type="PANTHER" id="PTHR23137">
    <property type="entry name" value="VESICLE TRANSPORT PROTEIN-RELATED"/>
    <property type="match status" value="1"/>
</dbReference>
<evidence type="ECO:0000313" key="11">
    <source>
        <dbReference type="Proteomes" id="UP000007879"/>
    </source>
</evidence>
<name>A0AAN0IJL7_AMPQE</name>
<evidence type="ECO:0000256" key="5">
    <source>
        <dbReference type="ARBA" id="ARBA00022927"/>
    </source>
</evidence>
<keyword evidence="11" id="KW-1185">Reference proteome</keyword>
<dbReference type="KEGG" id="aqu:100636810"/>